<organism evidence="2 3">
    <name type="scientific">Triplophysa rosa</name>
    <name type="common">Cave loach</name>
    <dbReference type="NCBI Taxonomy" id="992332"/>
    <lineage>
        <taxon>Eukaryota</taxon>
        <taxon>Metazoa</taxon>
        <taxon>Chordata</taxon>
        <taxon>Craniata</taxon>
        <taxon>Vertebrata</taxon>
        <taxon>Euteleostomi</taxon>
        <taxon>Actinopterygii</taxon>
        <taxon>Neopterygii</taxon>
        <taxon>Teleostei</taxon>
        <taxon>Ostariophysi</taxon>
        <taxon>Cypriniformes</taxon>
        <taxon>Nemacheilidae</taxon>
        <taxon>Triplophysa</taxon>
    </lineage>
</organism>
<dbReference type="Proteomes" id="UP001059041">
    <property type="component" value="Linkage Group LG13"/>
</dbReference>
<proteinExistence type="predicted"/>
<comment type="caution">
    <text evidence="2">The sequence shown here is derived from an EMBL/GenBank/DDBJ whole genome shotgun (WGS) entry which is preliminary data.</text>
</comment>
<feature type="coiled-coil region" evidence="1">
    <location>
        <begin position="36"/>
        <end position="63"/>
    </location>
</feature>
<protein>
    <submittedName>
        <fullName evidence="2">ORF1-encoded protein</fullName>
    </submittedName>
</protein>
<reference evidence="2" key="1">
    <citation type="submission" date="2021-02" db="EMBL/GenBank/DDBJ databases">
        <title>Comparative genomics reveals that relaxation of natural selection precedes convergent phenotypic evolution of cavefish.</title>
        <authorList>
            <person name="Peng Z."/>
        </authorList>
    </citation>
    <scope>NUCLEOTIDE SEQUENCE</scope>
    <source>
        <tissue evidence="2">Muscle</tissue>
    </source>
</reference>
<dbReference type="SUPFAM" id="SSF52266">
    <property type="entry name" value="SGNH hydrolase"/>
    <property type="match status" value="1"/>
</dbReference>
<accession>A0A9W7TSM5</accession>
<keyword evidence="3" id="KW-1185">Reference proteome</keyword>
<dbReference type="EMBL" id="JAFHDT010000013">
    <property type="protein sequence ID" value="KAI7801668.1"/>
    <property type="molecule type" value="Genomic_DNA"/>
</dbReference>
<evidence type="ECO:0000313" key="3">
    <source>
        <dbReference type="Proteomes" id="UP001059041"/>
    </source>
</evidence>
<evidence type="ECO:0000313" key="2">
    <source>
        <dbReference type="EMBL" id="KAI7801668.1"/>
    </source>
</evidence>
<dbReference type="Gene3D" id="3.40.50.12690">
    <property type="match status" value="1"/>
</dbReference>
<sequence length="207" mass="23207">MDLQRVKDRKRGRTSEDKRRHFVSDVFVPLSAEEETFALQSELEAVEKQIQDLLEKQSWLRERKTALETSRKSVSPGFENTISPNELHSKARARTGAMTQLPPPVFEIPTRNRFAALCETECNAVVIGDSIVRNVCASSTKGKVRTHCFPGTRVLDVSVQVPAILKDDANVGAVVLHAGVNDVRMRQRIAHGEDHHIRAASYLPTRE</sequence>
<evidence type="ECO:0000256" key="1">
    <source>
        <dbReference type="SAM" id="Coils"/>
    </source>
</evidence>
<dbReference type="AlphaFoldDB" id="A0A9W7TSM5"/>
<keyword evidence="1" id="KW-0175">Coiled coil</keyword>
<name>A0A9W7TSM5_TRIRA</name>
<gene>
    <name evidence="2" type="ORF">IRJ41_017557</name>
</gene>